<evidence type="ECO:0000256" key="1">
    <source>
        <dbReference type="ARBA" id="ARBA00004236"/>
    </source>
</evidence>
<dbReference type="GO" id="GO:0005886">
    <property type="term" value="C:plasma membrane"/>
    <property type="evidence" value="ECO:0007669"/>
    <property type="project" value="UniProtKB-SubCell"/>
</dbReference>
<keyword evidence="10 14" id="KW-0472">Membrane</keyword>
<comment type="subcellular location">
    <subcellularLocation>
        <location evidence="1">Cell membrane</location>
    </subcellularLocation>
    <subcellularLocation>
        <location evidence="12">Endomembrane system</location>
        <topology evidence="12">Single-pass membrane protein</topology>
    </subcellularLocation>
</comment>
<dbReference type="InterPro" id="IPR032675">
    <property type="entry name" value="LRR_dom_sf"/>
</dbReference>
<dbReference type="PROSITE" id="PS51450">
    <property type="entry name" value="LRR"/>
    <property type="match status" value="1"/>
</dbReference>
<evidence type="ECO:0000256" key="13">
    <source>
        <dbReference type="SAM" id="MobiDB-lite"/>
    </source>
</evidence>
<proteinExistence type="inferred from homology"/>
<evidence type="ECO:0000256" key="7">
    <source>
        <dbReference type="ARBA" id="ARBA00022729"/>
    </source>
</evidence>
<reference evidence="16 17" key="1">
    <citation type="submission" date="2019-09" db="EMBL/GenBank/DDBJ databases">
        <authorList>
            <person name="Ou C."/>
        </authorList>
    </citation>
    <scope>NUCLEOTIDE SEQUENCE [LARGE SCALE GENOMIC DNA]</scope>
    <source>
        <strain evidence="16">S2</strain>
        <tissue evidence="16">Leaf</tissue>
    </source>
</reference>
<feature type="region of interest" description="Disordered" evidence="13">
    <location>
        <begin position="596"/>
        <end position="615"/>
    </location>
</feature>
<dbReference type="FunFam" id="3.80.10.10:FF:000095">
    <property type="entry name" value="LRR receptor-like serine/threonine-protein kinase GSO1"/>
    <property type="match status" value="1"/>
</dbReference>
<name>A0A5N5I4J3_9ROSA</name>
<keyword evidence="16" id="KW-0675">Receptor</keyword>
<evidence type="ECO:0000256" key="3">
    <source>
        <dbReference type="ARBA" id="ARBA00022475"/>
    </source>
</evidence>
<evidence type="ECO:0000256" key="14">
    <source>
        <dbReference type="SAM" id="Phobius"/>
    </source>
</evidence>
<dbReference type="FunFam" id="3.80.10.10:FF:000722">
    <property type="entry name" value="Leucine-rich repeat receptor-like protein kinase"/>
    <property type="match status" value="1"/>
</dbReference>
<dbReference type="PANTHER" id="PTHR48062">
    <property type="entry name" value="RECEPTOR-LIKE PROTEIN 14"/>
    <property type="match status" value="1"/>
</dbReference>
<evidence type="ECO:0000256" key="8">
    <source>
        <dbReference type="ARBA" id="ARBA00022737"/>
    </source>
</evidence>
<gene>
    <name evidence="16" type="ORF">D8674_043088</name>
</gene>
<keyword evidence="7 15" id="KW-0732">Signal</keyword>
<sequence length="665" mass="72929">MAVQPNHLTKSYVLPLFILFTTSGISTTHAACSKMDQHDCCRWEGITCDMAGRVTHLLLPSKRLKGVISPSLGNLTHLTHLNLSHNILSGQLEAGFFLSLGRLQTLDLSYNLLSGELPLSPPPSCIRIVDLSSNQFNGTTPSSFLQRAWNLRHLNVSNNLLEGQIPSFNCSYSPCVRSLDFSHNDFSGIIPRGLGNCSKLELFRAGFNNLSGTLPSDIHNARALEEISLPSNKLSGAIGENIANLTNLAILDLYSNQLSGTLPLHIGKLSRLKLLILHFNNLEELNLGFNQLEGDLSVLNFSKLTHLIKLDLMRNHFTGPLPINVYSCKSLIALRLSANDLEGQLQHEILSLKSLSFLALAYNRLTNVTGAMKILKDCKSLRVLILTNNFLGEEMPDGDLMVDSSGLQNLSMLSMSGCQLTGKVPVWLSKLEKLVVLDLSSNGLTGSIPGWLGTLPSLSHIYLDNNFISGEFPKELCRLQALRSEKAATQTGHNDLELPVYYSFTGATILHFNKFSGNIPHEISKLRKLEMLDLSGNHLFGEIPASLSNLNFLSSFSVAYNNLQGQIPLGTQLQGFNATAFEGNPGLCGSPLPNKCAKKSPGDSDTTKDREDVHDSGNGIPWLQISVTLGFIVGFWGVCGPLALSRSWRYAYFEFFSNVVDRFVC</sequence>
<dbReference type="InterPro" id="IPR003591">
    <property type="entry name" value="Leu-rich_rpt_typical-subtyp"/>
</dbReference>
<dbReference type="SMART" id="SM00369">
    <property type="entry name" value="LRR_TYP"/>
    <property type="match status" value="8"/>
</dbReference>
<keyword evidence="4" id="KW-0597">Phosphoprotein</keyword>
<comment type="similarity">
    <text evidence="2">Belongs to the RLP family.</text>
</comment>
<dbReference type="SUPFAM" id="SSF52058">
    <property type="entry name" value="L domain-like"/>
    <property type="match status" value="1"/>
</dbReference>
<evidence type="ECO:0000313" key="17">
    <source>
        <dbReference type="Proteomes" id="UP000327157"/>
    </source>
</evidence>
<evidence type="ECO:0000256" key="5">
    <source>
        <dbReference type="ARBA" id="ARBA00022614"/>
    </source>
</evidence>
<dbReference type="PRINTS" id="PR00019">
    <property type="entry name" value="LEURICHRPT"/>
</dbReference>
<organism evidence="16 17">
    <name type="scientific">Pyrus ussuriensis x Pyrus communis</name>
    <dbReference type="NCBI Taxonomy" id="2448454"/>
    <lineage>
        <taxon>Eukaryota</taxon>
        <taxon>Viridiplantae</taxon>
        <taxon>Streptophyta</taxon>
        <taxon>Embryophyta</taxon>
        <taxon>Tracheophyta</taxon>
        <taxon>Spermatophyta</taxon>
        <taxon>Magnoliopsida</taxon>
        <taxon>eudicotyledons</taxon>
        <taxon>Gunneridae</taxon>
        <taxon>Pentapetalae</taxon>
        <taxon>rosids</taxon>
        <taxon>fabids</taxon>
        <taxon>Rosales</taxon>
        <taxon>Rosaceae</taxon>
        <taxon>Amygdaloideae</taxon>
        <taxon>Maleae</taxon>
        <taxon>Pyrus</taxon>
    </lineage>
</organism>
<evidence type="ECO:0000256" key="9">
    <source>
        <dbReference type="ARBA" id="ARBA00022989"/>
    </source>
</evidence>
<evidence type="ECO:0000256" key="12">
    <source>
        <dbReference type="ARBA" id="ARBA00037847"/>
    </source>
</evidence>
<feature type="transmembrane region" description="Helical" evidence="14">
    <location>
        <begin position="622"/>
        <end position="644"/>
    </location>
</feature>
<keyword evidence="3" id="KW-1003">Cell membrane</keyword>
<feature type="chain" id="PRO_5024281787" evidence="15">
    <location>
        <begin position="31"/>
        <end position="665"/>
    </location>
</feature>
<dbReference type="OrthoDB" id="1740823at2759"/>
<keyword evidence="5" id="KW-0433">Leucine-rich repeat</keyword>
<dbReference type="AlphaFoldDB" id="A0A5N5I4J3"/>
<dbReference type="Pfam" id="PF00560">
    <property type="entry name" value="LRR_1"/>
    <property type="match status" value="6"/>
</dbReference>
<evidence type="ECO:0000256" key="6">
    <source>
        <dbReference type="ARBA" id="ARBA00022692"/>
    </source>
</evidence>
<feature type="signal peptide" evidence="15">
    <location>
        <begin position="1"/>
        <end position="30"/>
    </location>
</feature>
<feature type="compositionally biased region" description="Basic and acidic residues" evidence="13">
    <location>
        <begin position="600"/>
        <end position="615"/>
    </location>
</feature>
<dbReference type="EMBL" id="SMOL01000100">
    <property type="protein sequence ID" value="KAB2634073.1"/>
    <property type="molecule type" value="Genomic_DNA"/>
</dbReference>
<evidence type="ECO:0000256" key="15">
    <source>
        <dbReference type="SAM" id="SignalP"/>
    </source>
</evidence>
<dbReference type="PANTHER" id="PTHR48062:SF52">
    <property type="entry name" value="RECEPTOR-LIKE PROTEIN 8-RELATED"/>
    <property type="match status" value="1"/>
</dbReference>
<keyword evidence="17" id="KW-1185">Reference proteome</keyword>
<dbReference type="InterPro" id="IPR051502">
    <property type="entry name" value="RLP_Defense_Trigger"/>
</dbReference>
<keyword evidence="11" id="KW-0325">Glycoprotein</keyword>
<keyword evidence="8" id="KW-0677">Repeat</keyword>
<evidence type="ECO:0000313" key="16">
    <source>
        <dbReference type="EMBL" id="KAB2634073.1"/>
    </source>
</evidence>
<comment type="caution">
    <text evidence="16">The sequence shown here is derived from an EMBL/GenBank/DDBJ whole genome shotgun (WGS) entry which is preliminary data.</text>
</comment>
<protein>
    <submittedName>
        <fullName evidence="16">Receptor-like protein 2</fullName>
    </submittedName>
</protein>
<evidence type="ECO:0000256" key="11">
    <source>
        <dbReference type="ARBA" id="ARBA00023180"/>
    </source>
</evidence>
<keyword evidence="9 14" id="KW-1133">Transmembrane helix</keyword>
<dbReference type="GO" id="GO:0012505">
    <property type="term" value="C:endomembrane system"/>
    <property type="evidence" value="ECO:0007669"/>
    <property type="project" value="UniProtKB-SubCell"/>
</dbReference>
<dbReference type="InterPro" id="IPR001611">
    <property type="entry name" value="Leu-rich_rpt"/>
</dbReference>
<dbReference type="Gene3D" id="3.80.10.10">
    <property type="entry name" value="Ribonuclease Inhibitor"/>
    <property type="match status" value="2"/>
</dbReference>
<dbReference type="Proteomes" id="UP000327157">
    <property type="component" value="Unassembled WGS sequence"/>
</dbReference>
<dbReference type="FunFam" id="3.80.10.10:FF:000213">
    <property type="entry name" value="Tyrosine-sulfated glycopeptide receptor 1"/>
    <property type="match status" value="1"/>
</dbReference>
<evidence type="ECO:0000256" key="2">
    <source>
        <dbReference type="ARBA" id="ARBA00009592"/>
    </source>
</evidence>
<keyword evidence="6 14" id="KW-0812">Transmembrane</keyword>
<reference evidence="16 17" key="2">
    <citation type="submission" date="2019-11" db="EMBL/GenBank/DDBJ databases">
        <title>A de novo genome assembly of a pear dwarfing rootstock.</title>
        <authorList>
            <person name="Wang F."/>
            <person name="Wang J."/>
            <person name="Li S."/>
            <person name="Zhang Y."/>
            <person name="Fang M."/>
            <person name="Ma L."/>
            <person name="Zhao Y."/>
            <person name="Jiang S."/>
        </authorList>
    </citation>
    <scope>NUCLEOTIDE SEQUENCE [LARGE SCALE GENOMIC DNA]</scope>
    <source>
        <strain evidence="16">S2</strain>
        <tissue evidence="16">Leaf</tissue>
    </source>
</reference>
<evidence type="ECO:0000256" key="10">
    <source>
        <dbReference type="ARBA" id="ARBA00023136"/>
    </source>
</evidence>
<evidence type="ECO:0000256" key="4">
    <source>
        <dbReference type="ARBA" id="ARBA00022553"/>
    </source>
</evidence>
<accession>A0A5N5I4J3</accession>
<dbReference type="SUPFAM" id="SSF52047">
    <property type="entry name" value="RNI-like"/>
    <property type="match status" value="1"/>
</dbReference>
<dbReference type="Pfam" id="PF13855">
    <property type="entry name" value="LRR_8"/>
    <property type="match status" value="1"/>
</dbReference>